<dbReference type="EMBL" id="CAMXCT030002058">
    <property type="protein sequence ID" value="CAL4782637.1"/>
    <property type="molecule type" value="Genomic_DNA"/>
</dbReference>
<feature type="compositionally biased region" description="Low complexity" evidence="1">
    <location>
        <begin position="551"/>
        <end position="583"/>
    </location>
</feature>
<dbReference type="Pfam" id="PF12770">
    <property type="entry name" value="CHAT"/>
    <property type="match status" value="1"/>
</dbReference>
<gene>
    <name evidence="4" type="ORF">C1SCF055_LOCUS21904</name>
</gene>
<dbReference type="EMBL" id="CAMXCT020002058">
    <property type="protein sequence ID" value="CAL1148700.1"/>
    <property type="molecule type" value="Genomic_DNA"/>
</dbReference>
<feature type="domain" description="CHAT" evidence="3">
    <location>
        <begin position="684"/>
        <end position="841"/>
    </location>
</feature>
<feature type="region of interest" description="Disordered" evidence="1">
    <location>
        <begin position="383"/>
        <end position="409"/>
    </location>
</feature>
<feature type="compositionally biased region" description="Low complexity" evidence="1">
    <location>
        <begin position="383"/>
        <end position="398"/>
    </location>
</feature>
<proteinExistence type="predicted"/>
<feature type="compositionally biased region" description="Basic and acidic residues" evidence="1">
    <location>
        <begin position="592"/>
        <end position="606"/>
    </location>
</feature>
<feature type="non-terminal residue" evidence="4">
    <location>
        <position position="1"/>
    </location>
</feature>
<evidence type="ECO:0000313" key="5">
    <source>
        <dbReference type="EMBL" id="CAL1148700.1"/>
    </source>
</evidence>
<feature type="compositionally biased region" description="Basic and acidic residues" evidence="1">
    <location>
        <begin position="399"/>
        <end position="409"/>
    </location>
</feature>
<dbReference type="AlphaFoldDB" id="A0A9P1CPH9"/>
<sequence length="908" mass="98522">MLKVLTLLSLGLAHGFGNASQGAVHLGAAPESRNVARHRPCKPRPVCSHLVDGRIDLNALDRAQGWALARSSADPSPVLIFLKAPTFVSQIVVHLIHQGHPGAGRLLMVSLWQKASGREDLGPPTKRWKWDPERAIASGSFRVVVPVQQVAFAVAVAWEGPRDNGHGPDRSDRSTESASNASNASNISDIWISEVLVLQKTLSISQVSSLVSHDVSHVMSHDVSHDVSQVSHRATGGTADTAGTADAASETAGATTARALGVTLQSVNSVTHSVNTVSLDGPPRLRASTASTVSTVSLSETVEQLEHELPKNEFTTSVQMHVQNEQNEQNEIERIPPIYMFSRTVKPSKEIAMDKETEKVENVEKVFGVSGVATAHKSQIPSAFGATSSSGASTPNASEFEKPWGRPEDPHFLSPWPGRRSELGMPLKTCLGALLAAVLLVLKFNKFAIFQCCKGIRANDLEYNYDRLPISREDAETWWERPEHGRESQESETREIRETCETRETREAREAREVCREVCRTGTAGTAGTAVVGDEQRNDGNDARANSRRPSATSATSCQAAASASSAASSASGSSQAQQRSLSPTLSVSDRTISEPEREPHDEPHSEPSISDPLSTLPSTTVSEAEDETDSNHSKFLLERSERCDTRPSDSEHMMLLYASPLCFRDGRGMIPLPQIPVEKEWETVLGAYNEAAHILARTSSSSPGVSISAQTLTAGSLQRAITTWHPGVLHLSSHGVKNCLVLEDGGGTAHFFSCSMLRGMLELAGSSTRLVLLNCCSLSSMGYEFVAAGVPHVVCCSCDLKDSASTVFVRNFYGFLFQGFSVQRSFNEAVVALRSHSEGQLQAASQHFRLLPETQGHEEVLFLPKAMDYDSDSSEGRLRWRRRPRRAKTCPQVQPSLCWRALPSLPE</sequence>
<keyword evidence="7" id="KW-1185">Reference proteome</keyword>
<evidence type="ECO:0000256" key="2">
    <source>
        <dbReference type="SAM" id="SignalP"/>
    </source>
</evidence>
<reference evidence="4" key="1">
    <citation type="submission" date="2022-10" db="EMBL/GenBank/DDBJ databases">
        <authorList>
            <person name="Chen Y."/>
            <person name="Dougan E. K."/>
            <person name="Chan C."/>
            <person name="Rhodes N."/>
            <person name="Thang M."/>
        </authorList>
    </citation>
    <scope>NUCLEOTIDE SEQUENCE</scope>
</reference>
<comment type="caution">
    <text evidence="4">The sequence shown here is derived from an EMBL/GenBank/DDBJ whole genome shotgun (WGS) entry which is preliminary data.</text>
</comment>
<reference evidence="5" key="2">
    <citation type="submission" date="2024-04" db="EMBL/GenBank/DDBJ databases">
        <authorList>
            <person name="Chen Y."/>
            <person name="Shah S."/>
            <person name="Dougan E. K."/>
            <person name="Thang M."/>
            <person name="Chan C."/>
        </authorList>
    </citation>
    <scope>NUCLEOTIDE SEQUENCE [LARGE SCALE GENOMIC DNA]</scope>
</reference>
<feature type="signal peptide" evidence="2">
    <location>
        <begin position="1"/>
        <end position="15"/>
    </location>
</feature>
<feature type="region of interest" description="Disordered" evidence="1">
    <location>
        <begin position="479"/>
        <end position="514"/>
    </location>
</feature>
<dbReference type="InterPro" id="IPR024983">
    <property type="entry name" value="CHAT_dom"/>
</dbReference>
<name>A0A9P1CPH9_9DINO</name>
<feature type="compositionally biased region" description="Basic and acidic residues" evidence="1">
    <location>
        <begin position="161"/>
        <end position="175"/>
    </location>
</feature>
<dbReference type="Proteomes" id="UP001152797">
    <property type="component" value="Unassembled WGS sequence"/>
</dbReference>
<keyword evidence="2" id="KW-0732">Signal</keyword>
<organism evidence="4">
    <name type="scientific">Cladocopium goreaui</name>
    <dbReference type="NCBI Taxonomy" id="2562237"/>
    <lineage>
        <taxon>Eukaryota</taxon>
        <taxon>Sar</taxon>
        <taxon>Alveolata</taxon>
        <taxon>Dinophyceae</taxon>
        <taxon>Suessiales</taxon>
        <taxon>Symbiodiniaceae</taxon>
        <taxon>Cladocopium</taxon>
    </lineage>
</organism>
<accession>A0A9P1CPH9</accession>
<dbReference type="EMBL" id="CAMXCT010002058">
    <property type="protein sequence ID" value="CAI3995325.1"/>
    <property type="molecule type" value="Genomic_DNA"/>
</dbReference>
<evidence type="ECO:0000256" key="1">
    <source>
        <dbReference type="SAM" id="MobiDB-lite"/>
    </source>
</evidence>
<protein>
    <submittedName>
        <fullName evidence="6">CHAT domain-containing protein</fullName>
    </submittedName>
</protein>
<evidence type="ECO:0000259" key="3">
    <source>
        <dbReference type="Pfam" id="PF12770"/>
    </source>
</evidence>
<feature type="compositionally biased region" description="Polar residues" evidence="1">
    <location>
        <begin position="608"/>
        <end position="623"/>
    </location>
</feature>
<feature type="chain" id="PRO_5043270655" evidence="2">
    <location>
        <begin position="16"/>
        <end position="908"/>
    </location>
</feature>
<evidence type="ECO:0000313" key="6">
    <source>
        <dbReference type="EMBL" id="CAL4782637.1"/>
    </source>
</evidence>
<feature type="region of interest" description="Disordered" evidence="1">
    <location>
        <begin position="161"/>
        <end position="181"/>
    </location>
</feature>
<feature type="compositionally biased region" description="Basic and acidic residues" evidence="1">
    <location>
        <begin position="630"/>
        <end position="648"/>
    </location>
</feature>
<dbReference type="OrthoDB" id="431454at2759"/>
<feature type="region of interest" description="Disordered" evidence="1">
    <location>
        <begin position="529"/>
        <end position="648"/>
    </location>
</feature>
<evidence type="ECO:0000313" key="7">
    <source>
        <dbReference type="Proteomes" id="UP001152797"/>
    </source>
</evidence>
<evidence type="ECO:0000313" key="4">
    <source>
        <dbReference type="EMBL" id="CAI3995325.1"/>
    </source>
</evidence>